<sequence>MLPELSRSSMMLGRMVVVVALARGTSARSVVAAADGSEAAARSSPTDISVVANSLFEMGVGFITILLLGHPGHYQDA</sequence>
<name>A0A254TGF8_9BURK</name>
<evidence type="ECO:0000313" key="2">
    <source>
        <dbReference type="Proteomes" id="UP000197535"/>
    </source>
</evidence>
<comment type="caution">
    <text evidence="1">The sequence shown here is derived from an EMBL/GenBank/DDBJ whole genome shotgun (WGS) entry which is preliminary data.</text>
</comment>
<dbReference type="AlphaFoldDB" id="A0A254TGF8"/>
<protein>
    <submittedName>
        <fullName evidence="1">Uncharacterized protein</fullName>
    </submittedName>
</protein>
<keyword evidence="2" id="KW-1185">Reference proteome</keyword>
<accession>A0A254TGF8</accession>
<evidence type="ECO:0000313" key="1">
    <source>
        <dbReference type="EMBL" id="OWW21741.1"/>
    </source>
</evidence>
<proteinExistence type="predicted"/>
<reference evidence="1 2" key="1">
    <citation type="submission" date="2016-02" db="EMBL/GenBank/DDBJ databases">
        <authorList>
            <person name="Wen L."/>
            <person name="He K."/>
            <person name="Yang H."/>
        </authorList>
    </citation>
    <scope>NUCLEOTIDE SEQUENCE [LARGE SCALE GENOMIC DNA]</scope>
    <source>
        <strain evidence="1 2">TSA40</strain>
    </source>
</reference>
<dbReference type="Proteomes" id="UP000197535">
    <property type="component" value="Unassembled WGS sequence"/>
</dbReference>
<gene>
    <name evidence="1" type="ORF">AYR66_21865</name>
</gene>
<organism evidence="1 2">
    <name type="scientific">Noviherbaspirillum denitrificans</name>
    <dbReference type="NCBI Taxonomy" id="1968433"/>
    <lineage>
        <taxon>Bacteria</taxon>
        <taxon>Pseudomonadati</taxon>
        <taxon>Pseudomonadota</taxon>
        <taxon>Betaproteobacteria</taxon>
        <taxon>Burkholderiales</taxon>
        <taxon>Oxalobacteraceae</taxon>
        <taxon>Noviherbaspirillum</taxon>
    </lineage>
</organism>
<dbReference type="EMBL" id="LSTO01000001">
    <property type="protein sequence ID" value="OWW21741.1"/>
    <property type="molecule type" value="Genomic_DNA"/>
</dbReference>